<evidence type="ECO:0000313" key="5">
    <source>
        <dbReference type="Proteomes" id="UP001596524"/>
    </source>
</evidence>
<gene>
    <name evidence="4" type="ORF">ACFQO6_14210</name>
</gene>
<evidence type="ECO:0000256" key="2">
    <source>
        <dbReference type="SAM" id="SignalP"/>
    </source>
</evidence>
<dbReference type="Pfam" id="PF07995">
    <property type="entry name" value="GSDH"/>
    <property type="match status" value="1"/>
</dbReference>
<feature type="signal peptide" evidence="2">
    <location>
        <begin position="1"/>
        <end position="21"/>
    </location>
</feature>
<dbReference type="RefSeq" id="WP_255891016.1">
    <property type="nucleotide sequence ID" value="NZ_JAFMZM010000004.1"/>
</dbReference>
<accession>A0ABW2N689</accession>
<feature type="compositionally biased region" description="Low complexity" evidence="1">
    <location>
        <begin position="38"/>
        <end position="59"/>
    </location>
</feature>
<protein>
    <submittedName>
        <fullName evidence="4">PQQ-dependent sugar dehydrogenase</fullName>
    </submittedName>
</protein>
<comment type="caution">
    <text evidence="4">The sequence shown here is derived from an EMBL/GenBank/DDBJ whole genome shotgun (WGS) entry which is preliminary data.</text>
</comment>
<dbReference type="InterPro" id="IPR012938">
    <property type="entry name" value="Glc/Sorbosone_DH"/>
</dbReference>
<organism evidence="4 5">
    <name type="scientific">Nocardioides astragali</name>
    <dbReference type="NCBI Taxonomy" id="1776736"/>
    <lineage>
        <taxon>Bacteria</taxon>
        <taxon>Bacillati</taxon>
        <taxon>Actinomycetota</taxon>
        <taxon>Actinomycetes</taxon>
        <taxon>Propionibacteriales</taxon>
        <taxon>Nocardioidaceae</taxon>
        <taxon>Nocardioides</taxon>
    </lineage>
</organism>
<feature type="domain" description="Glucose/Sorbosone dehydrogenase" evidence="3">
    <location>
        <begin position="69"/>
        <end position="363"/>
    </location>
</feature>
<proteinExistence type="predicted"/>
<feature type="chain" id="PRO_5046243131" evidence="2">
    <location>
        <begin position="22"/>
        <end position="378"/>
    </location>
</feature>
<dbReference type="InterPro" id="IPR011041">
    <property type="entry name" value="Quinoprot_gluc/sorb_DH_b-prop"/>
</dbReference>
<name>A0ABW2N689_9ACTN</name>
<keyword evidence="5" id="KW-1185">Reference proteome</keyword>
<dbReference type="EMBL" id="JBHTCH010000017">
    <property type="protein sequence ID" value="MFC7361425.1"/>
    <property type="molecule type" value="Genomic_DNA"/>
</dbReference>
<dbReference type="SUPFAM" id="SSF50952">
    <property type="entry name" value="Soluble quinoprotein glucose dehydrogenase"/>
    <property type="match status" value="1"/>
</dbReference>
<evidence type="ECO:0000313" key="4">
    <source>
        <dbReference type="EMBL" id="MFC7361425.1"/>
    </source>
</evidence>
<reference evidence="5" key="1">
    <citation type="journal article" date="2019" name="Int. J. Syst. Evol. Microbiol.">
        <title>The Global Catalogue of Microorganisms (GCM) 10K type strain sequencing project: providing services to taxonomists for standard genome sequencing and annotation.</title>
        <authorList>
            <consortium name="The Broad Institute Genomics Platform"/>
            <consortium name="The Broad Institute Genome Sequencing Center for Infectious Disease"/>
            <person name="Wu L."/>
            <person name="Ma J."/>
        </authorList>
    </citation>
    <scope>NUCLEOTIDE SEQUENCE [LARGE SCALE GENOMIC DNA]</scope>
    <source>
        <strain evidence="5">FCH27</strain>
    </source>
</reference>
<dbReference type="PANTHER" id="PTHR19328">
    <property type="entry name" value="HEDGEHOG-INTERACTING PROTEIN"/>
    <property type="match status" value="1"/>
</dbReference>
<dbReference type="PROSITE" id="PS51257">
    <property type="entry name" value="PROKAR_LIPOPROTEIN"/>
    <property type="match status" value="1"/>
</dbReference>
<keyword evidence="2" id="KW-0732">Signal</keyword>
<evidence type="ECO:0000256" key="1">
    <source>
        <dbReference type="SAM" id="MobiDB-lite"/>
    </source>
</evidence>
<evidence type="ECO:0000259" key="3">
    <source>
        <dbReference type="Pfam" id="PF07995"/>
    </source>
</evidence>
<sequence>MRSRLALTSLVLTLGATTACAEESADPVPSTTQPTDLPSEPAPSESEGESNGSTGNGEPKAAGALVDQLEVPWGLDFLPDGAAVVTERMSGRVLHVTPEGTLDELGAITAAVPEGEAGLLGVAVSPTFDTDRTLFFYLTTGTDNRVLSAELDGMDLGEPTVVLDGIPRGFIHDGGRIAFGPDGYLYVSTGETGDPELAQDPGSLAGKILRITPEGAPAPGNPDPDSPVWSLGHRNVQGLAWDDEGRLWASEFGDSTWDELNLIEKGSNYGWPEVEGTGGGTEFIDPQLVWSVEEASPSGLAWADGHLWMAGLRGQRLWRIAVSANGKASRPTAYFTEDYGRLRTVTTSPDGTIWMTTSNQDGRGDPTPADDRIILIQP</sequence>
<dbReference type="InterPro" id="IPR011042">
    <property type="entry name" value="6-blade_b-propeller_TolB-like"/>
</dbReference>
<dbReference type="PANTHER" id="PTHR19328:SF13">
    <property type="entry name" value="HIPL1 PROTEIN"/>
    <property type="match status" value="1"/>
</dbReference>
<feature type="region of interest" description="Disordered" evidence="1">
    <location>
        <begin position="18"/>
        <end position="60"/>
    </location>
</feature>
<dbReference type="Proteomes" id="UP001596524">
    <property type="component" value="Unassembled WGS sequence"/>
</dbReference>
<dbReference type="Gene3D" id="2.120.10.30">
    <property type="entry name" value="TolB, C-terminal domain"/>
    <property type="match status" value="1"/>
</dbReference>